<dbReference type="RefSeq" id="WP_311349647.1">
    <property type="nucleotide sequence ID" value="NZ_JAVRHR010000001.1"/>
</dbReference>
<reference evidence="5 6" key="1">
    <citation type="submission" date="2023-09" db="EMBL/GenBank/DDBJ databases">
        <authorList>
            <person name="Rey-Velasco X."/>
        </authorList>
    </citation>
    <scope>NUCLEOTIDE SEQUENCE [LARGE SCALE GENOMIC DNA]</scope>
    <source>
        <strain evidence="5 6">F388</strain>
    </source>
</reference>
<evidence type="ECO:0000256" key="3">
    <source>
        <dbReference type="ARBA" id="ARBA00023125"/>
    </source>
</evidence>
<dbReference type="SUPFAM" id="SSF52540">
    <property type="entry name" value="P-loop containing nucleoside triphosphate hydrolases"/>
    <property type="match status" value="1"/>
</dbReference>
<proteinExistence type="predicted"/>
<dbReference type="InterPro" id="IPR027417">
    <property type="entry name" value="P-loop_NTPase"/>
</dbReference>
<keyword evidence="3" id="KW-0238">DNA-binding</keyword>
<evidence type="ECO:0000313" key="5">
    <source>
        <dbReference type="EMBL" id="MDT0606086.1"/>
    </source>
</evidence>
<gene>
    <name evidence="5" type="ORF">RM706_03550</name>
</gene>
<sequence length="530" mass="60495">MAVIFVLLLLRHNKIKYQKNLLAVLLERNQMELRVLHRDFYHLPKGAEYKESHHYFSQDIDLFGRGSFFQYLNRTALKTGADALVHELLSNTIEQIDKKQEAIKELASFSSWTQRFSAVATLVKTEVSAESVVQWLQKYKCFVPNKIKLFSGLFSLLSIIAWTGYFLDFLSGYAVFLWFLIGLGITGNYLKQIGKLAVHTTQIQSTFRQYAELIKLLETKEFSSALLKEKRATIIHQTETSSKIVHKFSKLLDALDQRNNILISIFANGFLLRDLYVCKNIENWIETYGQLVPVWFETIAFFDAYNSLGNYAFNHPNQVYPKIVRDSNITMNCMGAVHPLLDPSSAIPNDFKILKDEFFVITGANMAGKSTFLRTVGLHIVMANMGLPVSAKAMDYSPIKLITSMRTTDSLTDDESYFFSELKRLKMIINAIEKESYFIILDEILKGTNSTDKAVGSKKFIEKLVGLNASGIIATHDLSLCTVADSTNEVKNYYFDAQIKNDELFFDYKFREGICQNMNASFLLKKMGIV</sequence>
<evidence type="ECO:0000259" key="4">
    <source>
        <dbReference type="SMART" id="SM00534"/>
    </source>
</evidence>
<dbReference type="InterPro" id="IPR000432">
    <property type="entry name" value="DNA_mismatch_repair_MutS_C"/>
</dbReference>
<dbReference type="Proteomes" id="UP001255246">
    <property type="component" value="Unassembled WGS sequence"/>
</dbReference>
<dbReference type="PANTHER" id="PTHR11361:SF99">
    <property type="entry name" value="DNA MISMATCH REPAIR PROTEIN"/>
    <property type="match status" value="1"/>
</dbReference>
<dbReference type="SMART" id="SM00534">
    <property type="entry name" value="MUTSac"/>
    <property type="match status" value="1"/>
</dbReference>
<dbReference type="PANTHER" id="PTHR11361">
    <property type="entry name" value="DNA MISMATCH REPAIR PROTEIN MUTS FAMILY MEMBER"/>
    <property type="match status" value="1"/>
</dbReference>
<organism evidence="5 6">
    <name type="scientific">Croceitalea rosinachiae</name>
    <dbReference type="NCBI Taxonomy" id="3075596"/>
    <lineage>
        <taxon>Bacteria</taxon>
        <taxon>Pseudomonadati</taxon>
        <taxon>Bacteroidota</taxon>
        <taxon>Flavobacteriia</taxon>
        <taxon>Flavobacteriales</taxon>
        <taxon>Flavobacteriaceae</taxon>
        <taxon>Croceitalea</taxon>
    </lineage>
</organism>
<keyword evidence="1" id="KW-0547">Nucleotide-binding</keyword>
<evidence type="ECO:0000256" key="2">
    <source>
        <dbReference type="ARBA" id="ARBA00022840"/>
    </source>
</evidence>
<keyword evidence="6" id="KW-1185">Reference proteome</keyword>
<feature type="domain" description="DNA mismatch repair proteins mutS family" evidence="4">
    <location>
        <begin position="356"/>
        <end position="528"/>
    </location>
</feature>
<dbReference type="EMBL" id="JAVRHR010000001">
    <property type="protein sequence ID" value="MDT0606086.1"/>
    <property type="molecule type" value="Genomic_DNA"/>
</dbReference>
<dbReference type="InterPro" id="IPR045076">
    <property type="entry name" value="MutS"/>
</dbReference>
<evidence type="ECO:0000256" key="1">
    <source>
        <dbReference type="ARBA" id="ARBA00022741"/>
    </source>
</evidence>
<protein>
    <submittedName>
        <fullName evidence="5">DNA mismatch repair protein MutS</fullName>
    </submittedName>
</protein>
<accession>A0ABU3A7D8</accession>
<dbReference type="Gene3D" id="3.40.50.300">
    <property type="entry name" value="P-loop containing nucleotide triphosphate hydrolases"/>
    <property type="match status" value="1"/>
</dbReference>
<name>A0ABU3A7D8_9FLAO</name>
<keyword evidence="2" id="KW-0067">ATP-binding</keyword>
<comment type="caution">
    <text evidence="5">The sequence shown here is derived from an EMBL/GenBank/DDBJ whole genome shotgun (WGS) entry which is preliminary data.</text>
</comment>
<evidence type="ECO:0000313" key="6">
    <source>
        <dbReference type="Proteomes" id="UP001255246"/>
    </source>
</evidence>
<dbReference type="Pfam" id="PF00488">
    <property type="entry name" value="MutS_V"/>
    <property type="match status" value="1"/>
</dbReference>